<feature type="transmembrane region" description="Helical" evidence="1">
    <location>
        <begin position="65"/>
        <end position="83"/>
    </location>
</feature>
<feature type="transmembrane region" description="Helical" evidence="1">
    <location>
        <begin position="89"/>
        <end position="113"/>
    </location>
</feature>
<dbReference type="RefSeq" id="XP_023175052.2">
    <property type="nucleotide sequence ID" value="XM_023319284.2"/>
</dbReference>
<evidence type="ECO:0000313" key="3">
    <source>
        <dbReference type="RefSeq" id="XP_023175052.2"/>
    </source>
</evidence>
<protein>
    <submittedName>
        <fullName evidence="3">Uncharacterized protein LOC111602283</fullName>
    </submittedName>
</protein>
<reference evidence="3" key="1">
    <citation type="submission" date="2025-08" db="UniProtKB">
        <authorList>
            <consortium name="RefSeq"/>
        </authorList>
    </citation>
    <scope>IDENTIFICATION</scope>
    <source>
        <strain evidence="3">15085-1641.00</strain>
        <tissue evidence="3">Whole body</tissue>
    </source>
</reference>
<dbReference type="OrthoDB" id="7861383at2759"/>
<keyword evidence="1" id="KW-0812">Transmembrane</keyword>
<dbReference type="Proteomes" id="UP000504633">
    <property type="component" value="Unplaced"/>
</dbReference>
<dbReference type="KEGG" id="dhe:111602283"/>
<name>A0A6J1M7A3_DROHY</name>
<proteinExistence type="predicted"/>
<dbReference type="OMA" id="YMEIGIG"/>
<sequence length="151" mass="17054">MLSLKRYMEIGIGLSAFGLTMATLALPYRWNQKLEEIRLLQFAATLALLFGVLKAHRQHKDKFQIFWMLATSITLIALLYAGLQELVAHYSLLGCTLAWCISVLVAGLLNILYNHYVETTIEAAENSTEILQTHLPPTMDPKRPINTFVYG</sequence>
<keyword evidence="1" id="KW-0472">Membrane</keyword>
<keyword evidence="2" id="KW-1185">Reference proteome</keyword>
<evidence type="ECO:0000256" key="1">
    <source>
        <dbReference type="SAM" id="Phobius"/>
    </source>
</evidence>
<organism evidence="2 3">
    <name type="scientific">Drosophila hydei</name>
    <name type="common">Fruit fly</name>
    <dbReference type="NCBI Taxonomy" id="7224"/>
    <lineage>
        <taxon>Eukaryota</taxon>
        <taxon>Metazoa</taxon>
        <taxon>Ecdysozoa</taxon>
        <taxon>Arthropoda</taxon>
        <taxon>Hexapoda</taxon>
        <taxon>Insecta</taxon>
        <taxon>Pterygota</taxon>
        <taxon>Neoptera</taxon>
        <taxon>Endopterygota</taxon>
        <taxon>Diptera</taxon>
        <taxon>Brachycera</taxon>
        <taxon>Muscomorpha</taxon>
        <taxon>Ephydroidea</taxon>
        <taxon>Drosophilidae</taxon>
        <taxon>Drosophila</taxon>
    </lineage>
</organism>
<evidence type="ECO:0000313" key="2">
    <source>
        <dbReference type="Proteomes" id="UP000504633"/>
    </source>
</evidence>
<keyword evidence="1" id="KW-1133">Transmembrane helix</keyword>
<gene>
    <name evidence="3" type="primary">LOC111602283</name>
</gene>
<dbReference type="GeneID" id="111602283"/>
<accession>A0A6J1M7A3</accession>
<feature type="transmembrane region" description="Helical" evidence="1">
    <location>
        <begin position="36"/>
        <end position="53"/>
    </location>
</feature>
<dbReference type="AlphaFoldDB" id="A0A6J1M7A3"/>
<feature type="transmembrane region" description="Helical" evidence="1">
    <location>
        <begin position="12"/>
        <end position="30"/>
    </location>
</feature>